<dbReference type="AlphaFoldDB" id="A0A4S8MME9"/>
<dbReference type="EMBL" id="ML179067">
    <property type="protein sequence ID" value="THV03424.1"/>
    <property type="molecule type" value="Genomic_DNA"/>
</dbReference>
<accession>A0A4S8MME9</accession>
<name>A0A4S8MME9_DENBC</name>
<proteinExistence type="predicted"/>
<keyword evidence="2" id="KW-1185">Reference proteome</keyword>
<reference evidence="1 2" key="1">
    <citation type="journal article" date="2019" name="Nat. Ecol. Evol.">
        <title>Megaphylogeny resolves global patterns of mushroom evolution.</title>
        <authorList>
            <person name="Varga T."/>
            <person name="Krizsan K."/>
            <person name="Foldi C."/>
            <person name="Dima B."/>
            <person name="Sanchez-Garcia M."/>
            <person name="Sanchez-Ramirez S."/>
            <person name="Szollosi G.J."/>
            <person name="Szarkandi J.G."/>
            <person name="Papp V."/>
            <person name="Albert L."/>
            <person name="Andreopoulos W."/>
            <person name="Angelini C."/>
            <person name="Antonin V."/>
            <person name="Barry K.W."/>
            <person name="Bougher N.L."/>
            <person name="Buchanan P."/>
            <person name="Buyck B."/>
            <person name="Bense V."/>
            <person name="Catcheside P."/>
            <person name="Chovatia M."/>
            <person name="Cooper J."/>
            <person name="Damon W."/>
            <person name="Desjardin D."/>
            <person name="Finy P."/>
            <person name="Geml J."/>
            <person name="Haridas S."/>
            <person name="Hughes K."/>
            <person name="Justo A."/>
            <person name="Karasinski D."/>
            <person name="Kautmanova I."/>
            <person name="Kiss B."/>
            <person name="Kocsube S."/>
            <person name="Kotiranta H."/>
            <person name="LaButti K.M."/>
            <person name="Lechner B.E."/>
            <person name="Liimatainen K."/>
            <person name="Lipzen A."/>
            <person name="Lukacs Z."/>
            <person name="Mihaltcheva S."/>
            <person name="Morgado L.N."/>
            <person name="Niskanen T."/>
            <person name="Noordeloos M.E."/>
            <person name="Ohm R.A."/>
            <person name="Ortiz-Santana B."/>
            <person name="Ovrebo C."/>
            <person name="Racz N."/>
            <person name="Riley R."/>
            <person name="Savchenko A."/>
            <person name="Shiryaev A."/>
            <person name="Soop K."/>
            <person name="Spirin V."/>
            <person name="Szebenyi C."/>
            <person name="Tomsovsky M."/>
            <person name="Tulloss R.E."/>
            <person name="Uehling J."/>
            <person name="Grigoriev I.V."/>
            <person name="Vagvolgyi C."/>
            <person name="Papp T."/>
            <person name="Martin F.M."/>
            <person name="Miettinen O."/>
            <person name="Hibbett D.S."/>
            <person name="Nagy L.G."/>
        </authorList>
    </citation>
    <scope>NUCLEOTIDE SEQUENCE [LARGE SCALE GENOMIC DNA]</scope>
    <source>
        <strain evidence="1 2">CBS 962.96</strain>
    </source>
</reference>
<gene>
    <name evidence="1" type="ORF">K435DRAFT_851901</name>
</gene>
<sequence length="115" mass="13394">MVTLYPTVIQLLSNKPTPIPQGKLKFLWKHLSYRLIFIGFRLWISSEPGLSMRLRYSAVFFEYAYALFIRPPLAQQFSFPLYPTAAIYLCIKTFLSVFSFTSYQVFGSGYLPSWV</sequence>
<protein>
    <submittedName>
        <fullName evidence="1">Uncharacterized protein</fullName>
    </submittedName>
</protein>
<dbReference type="Proteomes" id="UP000297245">
    <property type="component" value="Unassembled WGS sequence"/>
</dbReference>
<evidence type="ECO:0000313" key="2">
    <source>
        <dbReference type="Proteomes" id="UP000297245"/>
    </source>
</evidence>
<evidence type="ECO:0000313" key="1">
    <source>
        <dbReference type="EMBL" id="THV03424.1"/>
    </source>
</evidence>
<organism evidence="1 2">
    <name type="scientific">Dendrothele bispora (strain CBS 962.96)</name>
    <dbReference type="NCBI Taxonomy" id="1314807"/>
    <lineage>
        <taxon>Eukaryota</taxon>
        <taxon>Fungi</taxon>
        <taxon>Dikarya</taxon>
        <taxon>Basidiomycota</taxon>
        <taxon>Agaricomycotina</taxon>
        <taxon>Agaricomycetes</taxon>
        <taxon>Agaricomycetidae</taxon>
        <taxon>Agaricales</taxon>
        <taxon>Agaricales incertae sedis</taxon>
        <taxon>Dendrothele</taxon>
    </lineage>
</organism>